<name>A0ABN2EA27_9ACTN</name>
<dbReference type="Proteomes" id="UP001500393">
    <property type="component" value="Unassembled WGS sequence"/>
</dbReference>
<reference evidence="2 3" key="1">
    <citation type="journal article" date="2019" name="Int. J. Syst. Evol. Microbiol.">
        <title>The Global Catalogue of Microorganisms (GCM) 10K type strain sequencing project: providing services to taxonomists for standard genome sequencing and annotation.</title>
        <authorList>
            <consortium name="The Broad Institute Genomics Platform"/>
            <consortium name="The Broad Institute Genome Sequencing Center for Infectious Disease"/>
            <person name="Wu L."/>
            <person name="Ma J."/>
        </authorList>
    </citation>
    <scope>NUCLEOTIDE SEQUENCE [LARGE SCALE GENOMIC DNA]</scope>
    <source>
        <strain evidence="2 3">JCM 14969</strain>
    </source>
</reference>
<protein>
    <submittedName>
        <fullName evidence="2">Uncharacterized protein</fullName>
    </submittedName>
</protein>
<feature type="region of interest" description="Disordered" evidence="1">
    <location>
        <begin position="53"/>
        <end position="87"/>
    </location>
</feature>
<gene>
    <name evidence="2" type="ORF">GCM10009789_64220</name>
</gene>
<keyword evidence="3" id="KW-1185">Reference proteome</keyword>
<feature type="compositionally biased region" description="Polar residues" evidence="1">
    <location>
        <begin position="53"/>
        <end position="63"/>
    </location>
</feature>
<organism evidence="2 3">
    <name type="scientific">Kribbella sancticallisti</name>
    <dbReference type="NCBI Taxonomy" id="460087"/>
    <lineage>
        <taxon>Bacteria</taxon>
        <taxon>Bacillati</taxon>
        <taxon>Actinomycetota</taxon>
        <taxon>Actinomycetes</taxon>
        <taxon>Propionibacteriales</taxon>
        <taxon>Kribbellaceae</taxon>
        <taxon>Kribbella</taxon>
    </lineage>
</organism>
<proteinExistence type="predicted"/>
<evidence type="ECO:0000313" key="3">
    <source>
        <dbReference type="Proteomes" id="UP001500393"/>
    </source>
</evidence>
<accession>A0ABN2EA27</accession>
<dbReference type="EMBL" id="BAAAOS010000049">
    <property type="protein sequence ID" value="GAA1601116.1"/>
    <property type="molecule type" value="Genomic_DNA"/>
</dbReference>
<evidence type="ECO:0000256" key="1">
    <source>
        <dbReference type="SAM" id="MobiDB-lite"/>
    </source>
</evidence>
<sequence length="87" mass="9665">MPNPYPEDELADALDLLNGAMSADDWQGHRRRGQQERVEGLLALFPGLSSTSLEDWASTSSSLPDHPETPQNKRSRDLVHEPLTGVR</sequence>
<comment type="caution">
    <text evidence="2">The sequence shown here is derived from an EMBL/GenBank/DDBJ whole genome shotgun (WGS) entry which is preliminary data.</text>
</comment>
<evidence type="ECO:0000313" key="2">
    <source>
        <dbReference type="EMBL" id="GAA1601116.1"/>
    </source>
</evidence>